<keyword evidence="2" id="KW-0732">Signal</keyword>
<organism evidence="3 4">
    <name type="scientific">Riccia fluitans</name>
    <dbReference type="NCBI Taxonomy" id="41844"/>
    <lineage>
        <taxon>Eukaryota</taxon>
        <taxon>Viridiplantae</taxon>
        <taxon>Streptophyta</taxon>
        <taxon>Embryophyta</taxon>
        <taxon>Marchantiophyta</taxon>
        <taxon>Marchantiopsida</taxon>
        <taxon>Marchantiidae</taxon>
        <taxon>Marchantiales</taxon>
        <taxon>Ricciaceae</taxon>
        <taxon>Riccia</taxon>
    </lineage>
</organism>
<accession>A0ABD1XYK5</accession>
<dbReference type="SUPFAM" id="SSF48113">
    <property type="entry name" value="Heme-dependent peroxidases"/>
    <property type="match status" value="1"/>
</dbReference>
<proteinExistence type="predicted"/>
<gene>
    <name evidence="3" type="ORF">R1flu_024290</name>
</gene>
<name>A0ABD1XYK5_9MARC</name>
<feature type="region of interest" description="Disordered" evidence="1">
    <location>
        <begin position="75"/>
        <end position="108"/>
    </location>
</feature>
<comment type="caution">
    <text evidence="3">The sequence shown here is derived from an EMBL/GenBank/DDBJ whole genome shotgun (WGS) entry which is preliminary data.</text>
</comment>
<reference evidence="3 4" key="1">
    <citation type="submission" date="2024-09" db="EMBL/GenBank/DDBJ databases">
        <title>Chromosome-scale assembly of Riccia fluitans.</title>
        <authorList>
            <person name="Paukszto L."/>
            <person name="Sawicki J."/>
            <person name="Karawczyk K."/>
            <person name="Piernik-Szablinska J."/>
            <person name="Szczecinska M."/>
            <person name="Mazdziarz M."/>
        </authorList>
    </citation>
    <scope>NUCLEOTIDE SEQUENCE [LARGE SCALE GENOMIC DNA]</scope>
    <source>
        <strain evidence="3">Rf_01</strain>
        <tissue evidence="3">Aerial parts of the thallus</tissue>
    </source>
</reference>
<keyword evidence="4" id="KW-1185">Reference proteome</keyword>
<dbReference type="Proteomes" id="UP001605036">
    <property type="component" value="Unassembled WGS sequence"/>
</dbReference>
<evidence type="ECO:0000313" key="3">
    <source>
        <dbReference type="EMBL" id="KAL2612598.1"/>
    </source>
</evidence>
<feature type="signal peptide" evidence="2">
    <location>
        <begin position="1"/>
        <end position="19"/>
    </location>
</feature>
<dbReference type="EMBL" id="JBHFFA010000007">
    <property type="protein sequence ID" value="KAL2612598.1"/>
    <property type="molecule type" value="Genomic_DNA"/>
</dbReference>
<dbReference type="Gene3D" id="1.10.420.10">
    <property type="entry name" value="Peroxidase, domain 2"/>
    <property type="match status" value="1"/>
</dbReference>
<evidence type="ECO:0000256" key="1">
    <source>
        <dbReference type="SAM" id="MobiDB-lite"/>
    </source>
</evidence>
<feature type="compositionally biased region" description="Basic and acidic residues" evidence="1">
    <location>
        <begin position="75"/>
        <end position="89"/>
    </location>
</feature>
<protein>
    <submittedName>
        <fullName evidence="3">Uncharacterized protein</fullName>
    </submittedName>
</protein>
<sequence length="108" mass="12069">MLCRFFWKSLLSMHAPVDATKGGQTFDVNYYSNVLAIFKSDDALISTTSGRNKVLTLAGSQTKFFSSFCRCYGEDGQSRCPDRNSRKGQEAVFQEVNGHDISTRPQVT</sequence>
<evidence type="ECO:0000256" key="2">
    <source>
        <dbReference type="SAM" id="SignalP"/>
    </source>
</evidence>
<dbReference type="InterPro" id="IPR010255">
    <property type="entry name" value="Haem_peroxidase_sf"/>
</dbReference>
<dbReference type="AlphaFoldDB" id="A0ABD1XYK5"/>
<feature type="chain" id="PRO_5044754677" evidence="2">
    <location>
        <begin position="20"/>
        <end position="108"/>
    </location>
</feature>
<evidence type="ECO:0000313" key="4">
    <source>
        <dbReference type="Proteomes" id="UP001605036"/>
    </source>
</evidence>